<evidence type="ECO:0000313" key="6">
    <source>
        <dbReference type="Proteomes" id="UP000661435"/>
    </source>
</evidence>
<evidence type="ECO:0000256" key="2">
    <source>
        <dbReference type="ARBA" id="ARBA00023239"/>
    </source>
</evidence>
<comment type="similarity">
    <text evidence="1">Belongs to the UxaA family.</text>
</comment>
<name>A0A8J6JCL7_9FIRM</name>
<keyword evidence="5" id="KW-0378">Hydrolase</keyword>
<evidence type="ECO:0000313" key="5">
    <source>
        <dbReference type="EMBL" id="MBC5732759.1"/>
    </source>
</evidence>
<dbReference type="GO" id="GO:0016829">
    <property type="term" value="F:lyase activity"/>
    <property type="evidence" value="ECO:0007669"/>
    <property type="project" value="UniProtKB-KW"/>
</dbReference>
<evidence type="ECO:0000256" key="1">
    <source>
        <dbReference type="ARBA" id="ARBA00010986"/>
    </source>
</evidence>
<protein>
    <submittedName>
        <fullName evidence="5">UxaA family hydrolase</fullName>
    </submittedName>
</protein>
<dbReference type="InterPro" id="IPR048332">
    <property type="entry name" value="GD_AH_C"/>
</dbReference>
<dbReference type="Pfam" id="PF04295">
    <property type="entry name" value="GD_AH_second"/>
    <property type="match status" value="1"/>
</dbReference>
<dbReference type="InterPro" id="IPR007392">
    <property type="entry name" value="GD_AH_second"/>
</dbReference>
<dbReference type="PANTHER" id="PTHR30536:SF5">
    <property type="entry name" value="ALTRONATE DEHYDRATASE"/>
    <property type="match status" value="1"/>
</dbReference>
<dbReference type="GO" id="GO:0016787">
    <property type="term" value="F:hydrolase activity"/>
    <property type="evidence" value="ECO:0007669"/>
    <property type="project" value="UniProtKB-KW"/>
</dbReference>
<dbReference type="InterPro" id="IPR052172">
    <property type="entry name" value="UxaA_altronate/galactarate_dh"/>
</dbReference>
<evidence type="ECO:0000259" key="4">
    <source>
        <dbReference type="Pfam" id="PF20629"/>
    </source>
</evidence>
<comment type="caution">
    <text evidence="5">The sequence shown here is derived from an EMBL/GenBank/DDBJ whole genome shotgun (WGS) entry which is preliminary data.</text>
</comment>
<keyword evidence="6" id="KW-1185">Reference proteome</keyword>
<proteinExistence type="inferred from homology"/>
<dbReference type="EMBL" id="JACOPP010000003">
    <property type="protein sequence ID" value="MBC5732759.1"/>
    <property type="molecule type" value="Genomic_DNA"/>
</dbReference>
<sequence>MHFMGYRRTDGHVGIRNHVVVMPGCICSAGAARKICEKSGATYLYNPNGCAQDARDTAMTLEILSGLIANGNVYGALIVGLGCESIQEARYMEAIRKKTDKPVRYISIQKEGGLGRTVAHGLELVAQLQQEARACRRESCDISELIVGLECGGSDPTSGFSINVVLGNTSDRLVDLGGTTILCETPEAIGAENILKRRGCTPQVGQQLYDAVLANERRHLEAGEDIRNVNPSPGNKAGGLTTLEEKSIGCVHKSGTRPFQAVYSYGQMVDKKGLVFMDGTAYDVASTMSLIAGGAQLVVFTTGLGTPVGSAIAPVLKATGNGHTAQWLEDIIDFDSSASITGEKTVEALGDELLKYICRVCDGELVKAEINGISDMAIDQMGSYC</sequence>
<feature type="domain" description="D-galactarate/Altronate dehydratase C-terminal" evidence="4">
    <location>
        <begin position="142"/>
        <end position="381"/>
    </location>
</feature>
<dbReference type="PANTHER" id="PTHR30536">
    <property type="entry name" value="ALTRONATE/GALACTARATE DEHYDRATASE"/>
    <property type="match status" value="1"/>
</dbReference>
<dbReference type="GO" id="GO:0019698">
    <property type="term" value="P:D-galacturonate catabolic process"/>
    <property type="evidence" value="ECO:0007669"/>
    <property type="project" value="TreeGrafter"/>
</dbReference>
<evidence type="ECO:0000259" key="3">
    <source>
        <dbReference type="Pfam" id="PF04295"/>
    </source>
</evidence>
<dbReference type="AlphaFoldDB" id="A0A8J6JCL7"/>
<gene>
    <name evidence="5" type="ORF">H8S57_03315</name>
</gene>
<dbReference type="RefSeq" id="WP_186906662.1">
    <property type="nucleotide sequence ID" value="NZ_JACOPP010000003.1"/>
</dbReference>
<accession>A0A8J6JCL7</accession>
<organism evidence="5 6">
    <name type="scientific">Lawsonibacter hominis</name>
    <dbReference type="NCBI Taxonomy" id="2763053"/>
    <lineage>
        <taxon>Bacteria</taxon>
        <taxon>Bacillati</taxon>
        <taxon>Bacillota</taxon>
        <taxon>Clostridia</taxon>
        <taxon>Eubacteriales</taxon>
        <taxon>Oscillospiraceae</taxon>
        <taxon>Lawsonibacter</taxon>
    </lineage>
</organism>
<keyword evidence="2" id="KW-0456">Lyase</keyword>
<reference evidence="5" key="1">
    <citation type="submission" date="2020-08" db="EMBL/GenBank/DDBJ databases">
        <title>Genome public.</title>
        <authorList>
            <person name="Liu C."/>
            <person name="Sun Q."/>
        </authorList>
    </citation>
    <scope>NUCLEOTIDE SEQUENCE</scope>
    <source>
        <strain evidence="5">NSJ-51</strain>
    </source>
</reference>
<feature type="domain" description="D-galactarate/Altronate dehydratase second" evidence="3">
    <location>
        <begin position="5"/>
        <end position="132"/>
    </location>
</feature>
<dbReference type="Pfam" id="PF20629">
    <property type="entry name" value="GD_AH_C"/>
    <property type="match status" value="1"/>
</dbReference>
<dbReference type="Proteomes" id="UP000661435">
    <property type="component" value="Unassembled WGS sequence"/>
</dbReference>